<dbReference type="Proteomes" id="UP000199735">
    <property type="component" value="Unassembled WGS sequence"/>
</dbReference>
<keyword evidence="4" id="KW-0862">Zinc</keyword>
<dbReference type="Gene3D" id="3.40.50.1970">
    <property type="match status" value="1"/>
</dbReference>
<feature type="binding site" evidence="4">
    <location>
        <position position="169"/>
    </location>
    <ligand>
        <name>glycerol</name>
        <dbReference type="ChEBI" id="CHEBI:17754"/>
    </ligand>
</feature>
<dbReference type="InterPro" id="IPR018211">
    <property type="entry name" value="ADH_Fe_CS"/>
</dbReference>
<dbReference type="PROSITE" id="PS00913">
    <property type="entry name" value="ADH_IRON_1"/>
    <property type="match status" value="1"/>
</dbReference>
<feature type="binding site" evidence="4">
    <location>
        <position position="270"/>
    </location>
    <ligand>
        <name>glycerol</name>
        <dbReference type="ChEBI" id="CHEBI:17754"/>
    </ligand>
</feature>
<sequence>MTINIKGAPNYYVCEDNILESLPAKLSELNWTNGLLIHGDASWKAASPFLDPIDLPVKRVAYNGQCTHAEAARLAGIAADEAAQFIIGVGGGKVLDTAKAAANDAGLPVILIPTIVSNCSPWASLSVFYDEAGNFVEYTVFPRSAFMLLVEPKLLLTTPAPYLIAGIGDTLAKWYEADALTENMTDQPLAVQISRNAAKLCRDILIAEGDAAICSLQSKRADSAFLRVAETIIMAGGMVGGFGDEYGRIAGAHSIHNGLTRLAETHEQLHGNKVAYGILVQLALEEKFEEIRTLLPIYQKLGLPTVLKELGVKEDLDKVMKIAADGAVAPGESIHFMHVSDSEKVVEAMRSVETFVAANKGVTQ</sequence>
<evidence type="ECO:0000313" key="9">
    <source>
        <dbReference type="Proteomes" id="UP000027980"/>
    </source>
</evidence>
<dbReference type="RefSeq" id="WP_038558006.1">
    <property type="nucleotide sequence ID" value="NZ_CP008876.1"/>
</dbReference>
<dbReference type="GeneID" id="34222396"/>
<dbReference type="CDD" id="cd08172">
    <property type="entry name" value="GlyDH-like"/>
    <property type="match status" value="1"/>
</dbReference>
<evidence type="ECO:0000256" key="4">
    <source>
        <dbReference type="PIRSR" id="PIRSR000112-1"/>
    </source>
</evidence>
<dbReference type="Proteomes" id="UP000027980">
    <property type="component" value="Chromosome"/>
</dbReference>
<reference evidence="8 10" key="2">
    <citation type="submission" date="2016-10" db="EMBL/GenBank/DDBJ databases">
        <authorList>
            <person name="Varghese N."/>
            <person name="Submissions S."/>
        </authorList>
    </citation>
    <scope>NUCLEOTIDE SEQUENCE [LARGE SCALE GENOMIC DNA]</scope>
    <source>
        <strain evidence="8 10">DSM 21619</strain>
    </source>
</reference>
<proteinExistence type="inferred from homology"/>
<dbReference type="SUPFAM" id="SSF56796">
    <property type="entry name" value="Dehydroquinate synthase-like"/>
    <property type="match status" value="1"/>
</dbReference>
<keyword evidence="2 4" id="KW-0479">Metal-binding</keyword>
<dbReference type="InterPro" id="IPR016205">
    <property type="entry name" value="Glycerol_DH"/>
</dbReference>
<dbReference type="GO" id="GO:0046872">
    <property type="term" value="F:metal ion binding"/>
    <property type="evidence" value="ECO:0007669"/>
    <property type="project" value="UniProtKB-KW"/>
</dbReference>
<comment type="cofactor">
    <cofactor evidence="4">
        <name>Zn(2+)</name>
        <dbReference type="ChEBI" id="CHEBI:29105"/>
    </cofactor>
    <text evidence="4">Binds 1 zinc ion per subunit.</text>
</comment>
<dbReference type="Gene3D" id="1.20.1090.10">
    <property type="entry name" value="Dehydroquinate synthase-like - alpha domain"/>
    <property type="match status" value="1"/>
</dbReference>
<dbReference type="EMBL" id="FOCD01000003">
    <property type="protein sequence ID" value="SEN70568.1"/>
    <property type="molecule type" value="Genomic_DNA"/>
</dbReference>
<evidence type="ECO:0000256" key="1">
    <source>
        <dbReference type="ARBA" id="ARBA00007358"/>
    </source>
</evidence>
<evidence type="ECO:0000313" key="8">
    <source>
        <dbReference type="EMBL" id="SEN70568.1"/>
    </source>
</evidence>
<feature type="binding site" evidence="4">
    <location>
        <position position="253"/>
    </location>
    <ligand>
        <name>glycerol</name>
        <dbReference type="ChEBI" id="CHEBI:17754"/>
    </ligand>
</feature>
<dbReference type="PANTHER" id="PTHR43616:SF3">
    <property type="entry name" value="HYDROXYCARBOXYLATE DEHYDROGENASE A"/>
    <property type="match status" value="1"/>
</dbReference>
<organism evidence="7 9">
    <name type="scientific">Terribacillus saccharophilus</name>
    <dbReference type="NCBI Taxonomy" id="361277"/>
    <lineage>
        <taxon>Bacteria</taxon>
        <taxon>Bacillati</taxon>
        <taxon>Bacillota</taxon>
        <taxon>Bacilli</taxon>
        <taxon>Bacillales</taxon>
        <taxon>Bacillaceae</taxon>
        <taxon>Terribacillus</taxon>
    </lineage>
</organism>
<feature type="domain" description="Alcohol dehydrogenase iron-type/glycerol dehydrogenase GldA" evidence="6">
    <location>
        <begin position="9"/>
        <end position="141"/>
    </location>
</feature>
<protein>
    <submittedName>
        <fullName evidence="7">Glycerol dehydrogenase</fullName>
    </submittedName>
    <submittedName>
        <fullName evidence="8">Uncharacterized oxidoreductase</fullName>
    </submittedName>
</protein>
<evidence type="ECO:0000256" key="3">
    <source>
        <dbReference type="ARBA" id="ARBA00023002"/>
    </source>
</evidence>
<dbReference type="HOGENOM" id="CLU_044754_2_0_9"/>
<feature type="binding site" evidence="5">
    <location>
        <position position="125"/>
    </location>
    <ligand>
        <name>NAD(+)</name>
        <dbReference type="ChEBI" id="CHEBI:57540"/>
    </ligand>
</feature>
<accession>A0AAX2EHF5</accession>
<feature type="binding site" evidence="5">
    <location>
        <position position="129"/>
    </location>
    <ligand>
        <name>NAD(+)</name>
        <dbReference type="ChEBI" id="CHEBI:57540"/>
    </ligand>
</feature>
<dbReference type="PIRSF" id="PIRSF000112">
    <property type="entry name" value="Glycerol_dehydrogenase"/>
    <property type="match status" value="1"/>
</dbReference>
<evidence type="ECO:0000256" key="2">
    <source>
        <dbReference type="ARBA" id="ARBA00022723"/>
    </source>
</evidence>
<dbReference type="GO" id="GO:0016614">
    <property type="term" value="F:oxidoreductase activity, acting on CH-OH group of donors"/>
    <property type="evidence" value="ECO:0007669"/>
    <property type="project" value="InterPro"/>
</dbReference>
<accession>A0A075LFJ3</accession>
<keyword evidence="3" id="KW-0560">Oxidoreductase</keyword>
<keyword evidence="5" id="KW-0520">NAD</keyword>
<dbReference type="AlphaFoldDB" id="A0A075LFJ3"/>
<feature type="binding site" evidence="5">
    <location>
        <begin position="92"/>
        <end position="96"/>
    </location>
    <ligand>
        <name>NAD(+)</name>
        <dbReference type="ChEBI" id="CHEBI:57540"/>
    </ligand>
</feature>
<comment type="similarity">
    <text evidence="1">Belongs to the iron-containing alcohol dehydrogenase family.</text>
</comment>
<dbReference type="Pfam" id="PF00465">
    <property type="entry name" value="Fe-ADH"/>
    <property type="match status" value="1"/>
</dbReference>
<dbReference type="InterPro" id="IPR001670">
    <property type="entry name" value="ADH_Fe/GldA"/>
</dbReference>
<evidence type="ECO:0000256" key="5">
    <source>
        <dbReference type="PIRSR" id="PIRSR000112-3"/>
    </source>
</evidence>
<evidence type="ECO:0000313" key="10">
    <source>
        <dbReference type="Proteomes" id="UP000199735"/>
    </source>
</evidence>
<gene>
    <name evidence="7" type="ORF">GZ22_01485</name>
    <name evidence="8" type="ORF">SAMN04489762_2619</name>
</gene>
<feature type="binding site" evidence="5">
    <location>
        <begin position="114"/>
        <end position="117"/>
    </location>
    <ligand>
        <name>NAD(+)</name>
        <dbReference type="ChEBI" id="CHEBI:57540"/>
    </ligand>
</feature>
<evidence type="ECO:0000259" key="6">
    <source>
        <dbReference type="Pfam" id="PF00465"/>
    </source>
</evidence>
<reference evidence="7 9" key="1">
    <citation type="submission" date="2014-07" db="EMBL/GenBank/DDBJ databases">
        <title>Complete genome sequence of a moderately halophilic bacterium Terribacillus aidingensis MP602, isolated from Cryptomeria fortunei in Tianmu mountain in China.</title>
        <authorList>
            <person name="Wang Y."/>
            <person name="Lu P."/>
            <person name="Zhang L."/>
        </authorList>
    </citation>
    <scope>NUCLEOTIDE SEQUENCE [LARGE SCALE GENOMIC DNA]</scope>
    <source>
        <strain evidence="7 9">MP602</strain>
    </source>
</reference>
<dbReference type="KEGG" id="tap:GZ22_01485"/>
<dbReference type="OrthoDB" id="5198708at2"/>
<dbReference type="EMBL" id="CP008876">
    <property type="protein sequence ID" value="AIF65460.1"/>
    <property type="molecule type" value="Genomic_DNA"/>
</dbReference>
<name>A0A075LFJ3_9BACI</name>
<evidence type="ECO:0000313" key="7">
    <source>
        <dbReference type="EMBL" id="AIF65460.1"/>
    </source>
</evidence>
<dbReference type="PANTHER" id="PTHR43616">
    <property type="entry name" value="GLYCEROL DEHYDROGENASE"/>
    <property type="match status" value="1"/>
</dbReference>